<accession>A0A0C3C5R7</accession>
<dbReference type="OrthoDB" id="5673at2759"/>
<feature type="transmembrane region" description="Helical" evidence="2">
    <location>
        <begin position="150"/>
        <end position="168"/>
    </location>
</feature>
<evidence type="ECO:0000256" key="1">
    <source>
        <dbReference type="SAM" id="MobiDB-lite"/>
    </source>
</evidence>
<name>A0A0C3C5R7_HEBCY</name>
<dbReference type="PANTHER" id="PTHR31303">
    <property type="entry name" value="CTP-DEPENDENT DIACYLGLYCEROL KINASE 1"/>
    <property type="match status" value="1"/>
</dbReference>
<dbReference type="HOGENOM" id="CLU_031477_1_1_1"/>
<keyword evidence="2" id="KW-1133">Transmembrane helix</keyword>
<feature type="transmembrane region" description="Helical" evidence="2">
    <location>
        <begin position="285"/>
        <end position="308"/>
    </location>
</feature>
<evidence type="ECO:0008006" key="5">
    <source>
        <dbReference type="Google" id="ProtNLM"/>
    </source>
</evidence>
<keyword evidence="4" id="KW-1185">Reference proteome</keyword>
<feature type="transmembrane region" description="Helical" evidence="2">
    <location>
        <begin position="371"/>
        <end position="395"/>
    </location>
</feature>
<dbReference type="InterPro" id="IPR037997">
    <property type="entry name" value="Dgk1-like"/>
</dbReference>
<dbReference type="AlphaFoldDB" id="A0A0C3C5R7"/>
<dbReference type="GO" id="GO:0005789">
    <property type="term" value="C:endoplasmic reticulum membrane"/>
    <property type="evidence" value="ECO:0007669"/>
    <property type="project" value="TreeGrafter"/>
</dbReference>
<dbReference type="STRING" id="686832.A0A0C3C5R7"/>
<reference evidence="3 4" key="1">
    <citation type="submission" date="2014-04" db="EMBL/GenBank/DDBJ databases">
        <authorList>
            <consortium name="DOE Joint Genome Institute"/>
            <person name="Kuo A."/>
            <person name="Gay G."/>
            <person name="Dore J."/>
            <person name="Kohler A."/>
            <person name="Nagy L.G."/>
            <person name="Floudas D."/>
            <person name="Copeland A."/>
            <person name="Barry K.W."/>
            <person name="Cichocki N."/>
            <person name="Veneault-Fourrey C."/>
            <person name="LaButti K."/>
            <person name="Lindquist E.A."/>
            <person name="Lipzen A."/>
            <person name="Lundell T."/>
            <person name="Morin E."/>
            <person name="Murat C."/>
            <person name="Sun H."/>
            <person name="Tunlid A."/>
            <person name="Henrissat B."/>
            <person name="Grigoriev I.V."/>
            <person name="Hibbett D.S."/>
            <person name="Martin F."/>
            <person name="Nordberg H.P."/>
            <person name="Cantor M.N."/>
            <person name="Hua S.X."/>
        </authorList>
    </citation>
    <scope>NUCLEOTIDE SEQUENCE [LARGE SCALE GENOMIC DNA]</scope>
    <source>
        <strain evidence="4">h7</strain>
    </source>
</reference>
<keyword evidence="2" id="KW-0472">Membrane</keyword>
<organism evidence="3 4">
    <name type="scientific">Hebeloma cylindrosporum</name>
    <dbReference type="NCBI Taxonomy" id="76867"/>
    <lineage>
        <taxon>Eukaryota</taxon>
        <taxon>Fungi</taxon>
        <taxon>Dikarya</taxon>
        <taxon>Basidiomycota</taxon>
        <taxon>Agaricomycotina</taxon>
        <taxon>Agaricomycetes</taxon>
        <taxon>Agaricomycetidae</taxon>
        <taxon>Agaricales</taxon>
        <taxon>Agaricineae</taxon>
        <taxon>Hymenogastraceae</taxon>
        <taxon>Hebeloma</taxon>
    </lineage>
</organism>
<feature type="region of interest" description="Disordered" evidence="1">
    <location>
        <begin position="1"/>
        <end position="65"/>
    </location>
</feature>
<sequence>MTTIQRDTASHDTSARRRRGARSPSLTRSQTSSRASPILATTTSKRSPSPIITFHPTPLSEDNSKGVKNITRKVIKRLEGLGHLEMVDMDMSVPEEDEQLDDEGEDREVEKVLYALGKEAITNGRASSTMNGNGHAHSQPAKKLKPDLEIPRKVLHASIGFFTLYLYVSEGDVRTIVLVLWMALAVIVPADLLRFRFKGFARTYERLLGFLMRESERDSVNGVVWYILGVNFVLSLYPQDVATVAILILSWADTAASTFGRLYGSNTRKLPARLPFLRLPLAPRKSLAGFTAASITGAAVALGFWGFVAPMRNGGHDISWAWQGGVRQATGGEPTSMGAGGFLGLLAISVVAGLVSGVAEALDLGSLDDNLTLPIISGGCILGFLKLSGMAASWLTSSS</sequence>
<dbReference type="GO" id="GO:0004143">
    <property type="term" value="F:ATP-dependent diacylglycerol kinase activity"/>
    <property type="evidence" value="ECO:0007669"/>
    <property type="project" value="InterPro"/>
</dbReference>
<feature type="transmembrane region" description="Helical" evidence="2">
    <location>
        <begin position="174"/>
        <end position="197"/>
    </location>
</feature>
<proteinExistence type="predicted"/>
<protein>
    <recommendedName>
        <fullName evidence="5">Phosphatidate cytidylyltransferase</fullName>
    </recommendedName>
</protein>
<evidence type="ECO:0000313" key="4">
    <source>
        <dbReference type="Proteomes" id="UP000053424"/>
    </source>
</evidence>
<feature type="transmembrane region" description="Helical" evidence="2">
    <location>
        <begin position="339"/>
        <end position="359"/>
    </location>
</feature>
<keyword evidence="2" id="KW-0812">Transmembrane</keyword>
<evidence type="ECO:0000313" key="3">
    <source>
        <dbReference type="EMBL" id="KIM38951.1"/>
    </source>
</evidence>
<dbReference type="GO" id="GO:0006654">
    <property type="term" value="P:phosphatidic acid biosynthetic process"/>
    <property type="evidence" value="ECO:0007669"/>
    <property type="project" value="TreeGrafter"/>
</dbReference>
<evidence type="ECO:0000256" key="2">
    <source>
        <dbReference type="SAM" id="Phobius"/>
    </source>
</evidence>
<feature type="compositionally biased region" description="Polar residues" evidence="1">
    <location>
        <begin position="24"/>
        <end position="47"/>
    </location>
</feature>
<dbReference type="PANTHER" id="PTHR31303:SF1">
    <property type="entry name" value="CTP-DEPENDENT DIACYLGLYCEROL KINASE 1"/>
    <property type="match status" value="1"/>
</dbReference>
<gene>
    <name evidence="3" type="ORF">M413DRAFT_239534</name>
</gene>
<dbReference type="Proteomes" id="UP000053424">
    <property type="component" value="Unassembled WGS sequence"/>
</dbReference>
<dbReference type="EMBL" id="KN831788">
    <property type="protein sequence ID" value="KIM38951.1"/>
    <property type="molecule type" value="Genomic_DNA"/>
</dbReference>
<reference evidence="4" key="2">
    <citation type="submission" date="2015-01" db="EMBL/GenBank/DDBJ databases">
        <title>Evolutionary Origins and Diversification of the Mycorrhizal Mutualists.</title>
        <authorList>
            <consortium name="DOE Joint Genome Institute"/>
            <consortium name="Mycorrhizal Genomics Consortium"/>
            <person name="Kohler A."/>
            <person name="Kuo A."/>
            <person name="Nagy L.G."/>
            <person name="Floudas D."/>
            <person name="Copeland A."/>
            <person name="Barry K.W."/>
            <person name="Cichocki N."/>
            <person name="Veneault-Fourrey C."/>
            <person name="LaButti K."/>
            <person name="Lindquist E.A."/>
            <person name="Lipzen A."/>
            <person name="Lundell T."/>
            <person name="Morin E."/>
            <person name="Murat C."/>
            <person name="Riley R."/>
            <person name="Ohm R."/>
            <person name="Sun H."/>
            <person name="Tunlid A."/>
            <person name="Henrissat B."/>
            <person name="Grigoriev I.V."/>
            <person name="Hibbett D.S."/>
            <person name="Martin F."/>
        </authorList>
    </citation>
    <scope>NUCLEOTIDE SEQUENCE [LARGE SCALE GENOMIC DNA]</scope>
    <source>
        <strain evidence="4">h7</strain>
    </source>
</reference>